<evidence type="ECO:0000313" key="1">
    <source>
        <dbReference type="EMBL" id="RAJ19912.1"/>
    </source>
</evidence>
<evidence type="ECO:0000313" key="2">
    <source>
        <dbReference type="Proteomes" id="UP000248987"/>
    </source>
</evidence>
<organism evidence="1 2">
    <name type="scientific">Gelidibacter algens</name>
    <dbReference type="NCBI Taxonomy" id="49280"/>
    <lineage>
        <taxon>Bacteria</taxon>
        <taxon>Pseudomonadati</taxon>
        <taxon>Bacteroidota</taxon>
        <taxon>Flavobacteriia</taxon>
        <taxon>Flavobacteriales</taxon>
        <taxon>Flavobacteriaceae</taxon>
        <taxon>Gelidibacter</taxon>
    </lineage>
</organism>
<dbReference type="Proteomes" id="UP000248987">
    <property type="component" value="Unassembled WGS sequence"/>
</dbReference>
<accession>A0A327RV37</accession>
<comment type="caution">
    <text evidence="1">The sequence shown here is derived from an EMBL/GenBank/DDBJ whole genome shotgun (WGS) entry which is preliminary data.</text>
</comment>
<name>A0A327RV37_9FLAO</name>
<dbReference type="AlphaFoldDB" id="A0A327RV37"/>
<proteinExistence type="predicted"/>
<gene>
    <name evidence="1" type="ORF">LX77_03295</name>
</gene>
<reference evidence="1 2" key="1">
    <citation type="submission" date="2018-06" db="EMBL/GenBank/DDBJ databases">
        <title>Genomic Encyclopedia of Archaeal and Bacterial Type Strains, Phase II (KMG-II): from individual species to whole genera.</title>
        <authorList>
            <person name="Goeker M."/>
        </authorList>
    </citation>
    <scope>NUCLEOTIDE SEQUENCE [LARGE SCALE GENOMIC DNA]</scope>
    <source>
        <strain evidence="1 2">DSM 12408</strain>
    </source>
</reference>
<sequence>MILSNAYQSKLQNDEVKFKNIPSDLIELTNFVNLPEEETIEYLNKSTNLVESLIIRYPSLRNLSDNEISYIINNSKLIIWTKIFILNQMF</sequence>
<dbReference type="EMBL" id="QLLQ01000017">
    <property type="protein sequence ID" value="RAJ19912.1"/>
    <property type="molecule type" value="Genomic_DNA"/>
</dbReference>
<keyword evidence="2" id="KW-1185">Reference proteome</keyword>
<protein>
    <submittedName>
        <fullName evidence="1">Uncharacterized protein</fullName>
    </submittedName>
</protein>